<evidence type="ECO:0000256" key="2">
    <source>
        <dbReference type="ARBA" id="ARBA00022475"/>
    </source>
</evidence>
<dbReference type="Pfam" id="PF12801">
    <property type="entry name" value="Fer4_5"/>
    <property type="match status" value="2"/>
</dbReference>
<keyword evidence="7" id="KW-0812">Transmembrane</keyword>
<sequence>MSKMKKNLWRHVLQLGVIAVIAGFILKVFVGGGPANVEAYCPFGGLQSLVTYLNSNTLACSMSMVQIMMGVTLAIGVILFSKLFCGYLCPLGTVTEWMAVLRKKMKININISTGSVVDKILRAIKYILLFWIFYMTISSSELFCKNFDPYYAIATGFKGELTAWMASISIVCLFLGNLFINMFWCKYICPLGALSNVFKFTLTFLGLLILSLILGRFGLPMQWYWLLGASCVIGYIFEIVYHKSKVFPLLHITRDDEKCTHCGLCSKKCPHQIDVANLKVVKDIDCTLCGECMGTCNKNALQINRKPAFRWLPAILVVVLFFVGLWMGTHWELPTIDERWGDPAKLEHLESFERDGMRTVKCYGSSKAFAARMKNVPGVYGVTTYVNRFAVVVYYNPDETSKEKVENAMFTPVKRKLNTPPAEMEQLKVITLGVEKLFDKMDVTFLGNIIREKEGFYGIQTEYDCPVKVKLFMDINKPIDKKELSSIIETREFEMQVHGGGIKKVECDYELVNISNQVDTIGRQEFLEMMFPATNSRFQIALKKYGEDAATAVYEMPYPGLDKPLVQRQVPYLGSFLSTQDGVMGFATALNGDTPVIRITYVKDVLDDDKIWEILQTPKWKIHYTNGTTKEIDATLTFKTPGKTVE</sequence>
<reference evidence="9 10" key="1">
    <citation type="submission" date="2018-10" db="EMBL/GenBank/DDBJ databases">
        <title>Butyricimonas faecalis sp. nov., isolated from human faeces and emended description of the genus Butyricimonas.</title>
        <authorList>
            <person name="Le Roy T."/>
            <person name="Van der Smissen P."/>
            <person name="Paquot A."/>
            <person name="Delzenne N."/>
            <person name="Muccioli G."/>
            <person name="Collet J.-F."/>
            <person name="Cani P.D."/>
        </authorList>
    </citation>
    <scope>NUCLEOTIDE SEQUENCE [LARGE SCALE GENOMIC DNA]</scope>
    <source>
        <strain evidence="9 10">H184</strain>
    </source>
</reference>
<dbReference type="Gene3D" id="3.30.70.20">
    <property type="match status" value="1"/>
</dbReference>
<keyword evidence="3" id="KW-0479">Metal-binding</keyword>
<dbReference type="EMBL" id="CP032819">
    <property type="protein sequence ID" value="AZS31380.1"/>
    <property type="molecule type" value="Genomic_DNA"/>
</dbReference>
<dbReference type="Pfam" id="PF00037">
    <property type="entry name" value="Fer4"/>
    <property type="match status" value="1"/>
</dbReference>
<keyword evidence="5" id="KW-0411">Iron-sulfur</keyword>
<keyword evidence="7" id="KW-1133">Transmembrane helix</keyword>
<keyword evidence="4" id="KW-0408">Iron</keyword>
<dbReference type="InterPro" id="IPR017900">
    <property type="entry name" value="4Fe4S_Fe_S_CS"/>
</dbReference>
<name>A0A3S9VXW4_9BACT</name>
<dbReference type="AlphaFoldDB" id="A0A3S9VXW4"/>
<accession>A0A3S9VXW4</accession>
<evidence type="ECO:0000256" key="1">
    <source>
        <dbReference type="ARBA" id="ARBA00004236"/>
    </source>
</evidence>
<evidence type="ECO:0000313" key="9">
    <source>
        <dbReference type="EMBL" id="AZS31380.1"/>
    </source>
</evidence>
<keyword evidence="10" id="KW-1185">Reference proteome</keyword>
<comment type="subcellular location">
    <subcellularLocation>
        <location evidence="1">Cell membrane</location>
    </subcellularLocation>
</comment>
<dbReference type="PANTHER" id="PTHR30224">
    <property type="entry name" value="ELECTRON TRANSPORT PROTEIN"/>
    <property type="match status" value="1"/>
</dbReference>
<dbReference type="Proteomes" id="UP000270673">
    <property type="component" value="Chromosome"/>
</dbReference>
<dbReference type="KEGG" id="buy:D8S85_18735"/>
<dbReference type="GO" id="GO:0046872">
    <property type="term" value="F:metal ion binding"/>
    <property type="evidence" value="ECO:0007669"/>
    <property type="project" value="UniProtKB-KW"/>
</dbReference>
<feature type="transmembrane region" description="Helical" evidence="7">
    <location>
        <begin position="197"/>
        <end position="217"/>
    </location>
</feature>
<dbReference type="InterPro" id="IPR017896">
    <property type="entry name" value="4Fe4S_Fe-S-bd"/>
</dbReference>
<keyword evidence="2" id="KW-1003">Cell membrane</keyword>
<evidence type="ECO:0000256" key="5">
    <source>
        <dbReference type="ARBA" id="ARBA00023014"/>
    </source>
</evidence>
<feature type="transmembrane region" description="Helical" evidence="7">
    <location>
        <begin position="120"/>
        <end position="143"/>
    </location>
</feature>
<gene>
    <name evidence="9" type="ORF">D8S85_18735</name>
</gene>
<organism evidence="9 10">
    <name type="scientific">Butyricimonas faecalis</name>
    <dbReference type="NCBI Taxonomy" id="2093856"/>
    <lineage>
        <taxon>Bacteria</taxon>
        <taxon>Pseudomonadati</taxon>
        <taxon>Bacteroidota</taxon>
        <taxon>Bacteroidia</taxon>
        <taxon>Bacteroidales</taxon>
        <taxon>Odoribacteraceae</taxon>
        <taxon>Butyricimonas</taxon>
    </lineage>
</organism>
<evidence type="ECO:0000259" key="8">
    <source>
        <dbReference type="PROSITE" id="PS51379"/>
    </source>
</evidence>
<feature type="transmembrane region" description="Helical" evidence="7">
    <location>
        <begin position="163"/>
        <end position="185"/>
    </location>
</feature>
<dbReference type="InterPro" id="IPR052378">
    <property type="entry name" value="NosR_regulator"/>
</dbReference>
<dbReference type="PROSITE" id="PS00198">
    <property type="entry name" value="4FE4S_FER_1"/>
    <property type="match status" value="1"/>
</dbReference>
<evidence type="ECO:0000256" key="4">
    <source>
        <dbReference type="ARBA" id="ARBA00023004"/>
    </source>
</evidence>
<feature type="transmembrane region" description="Helical" evidence="7">
    <location>
        <begin position="71"/>
        <end position="99"/>
    </location>
</feature>
<dbReference type="OrthoDB" id="9782387at2"/>
<dbReference type="GO" id="GO:0051536">
    <property type="term" value="F:iron-sulfur cluster binding"/>
    <property type="evidence" value="ECO:0007669"/>
    <property type="project" value="UniProtKB-KW"/>
</dbReference>
<dbReference type="PROSITE" id="PS51379">
    <property type="entry name" value="4FE4S_FER_2"/>
    <property type="match status" value="2"/>
</dbReference>
<feature type="domain" description="4Fe-4S ferredoxin-type" evidence="8">
    <location>
        <begin position="250"/>
        <end position="279"/>
    </location>
</feature>
<evidence type="ECO:0000256" key="7">
    <source>
        <dbReference type="SAM" id="Phobius"/>
    </source>
</evidence>
<protein>
    <submittedName>
        <fullName evidence="9">4Fe-4S binding protein</fullName>
    </submittedName>
</protein>
<feature type="transmembrane region" description="Helical" evidence="7">
    <location>
        <begin position="223"/>
        <end position="241"/>
    </location>
</feature>
<feature type="transmembrane region" description="Helical" evidence="7">
    <location>
        <begin position="12"/>
        <end position="30"/>
    </location>
</feature>
<proteinExistence type="predicted"/>
<dbReference type="GO" id="GO:0005886">
    <property type="term" value="C:plasma membrane"/>
    <property type="evidence" value="ECO:0007669"/>
    <property type="project" value="UniProtKB-SubCell"/>
</dbReference>
<keyword evidence="6 7" id="KW-0472">Membrane</keyword>
<evidence type="ECO:0000256" key="3">
    <source>
        <dbReference type="ARBA" id="ARBA00022723"/>
    </source>
</evidence>
<dbReference type="SUPFAM" id="SSF54862">
    <property type="entry name" value="4Fe-4S ferredoxins"/>
    <property type="match status" value="1"/>
</dbReference>
<feature type="transmembrane region" description="Helical" evidence="7">
    <location>
        <begin position="308"/>
        <end position="327"/>
    </location>
</feature>
<dbReference type="PANTHER" id="PTHR30224:SF4">
    <property type="entry name" value="ELECTRON TRANSPORT PROTEIN YCCM-RELATED"/>
    <property type="match status" value="1"/>
</dbReference>
<evidence type="ECO:0000256" key="6">
    <source>
        <dbReference type="ARBA" id="ARBA00023136"/>
    </source>
</evidence>
<feature type="domain" description="4Fe-4S ferredoxin-type" evidence="8">
    <location>
        <begin position="280"/>
        <end position="306"/>
    </location>
</feature>
<evidence type="ECO:0000313" key="10">
    <source>
        <dbReference type="Proteomes" id="UP000270673"/>
    </source>
</evidence>